<evidence type="ECO:0000256" key="2">
    <source>
        <dbReference type="SAM" id="SignalP"/>
    </source>
</evidence>
<keyword evidence="4" id="KW-1185">Reference proteome</keyword>
<dbReference type="EMBL" id="PJAI02000009">
    <property type="protein sequence ID" value="TYK65547.1"/>
    <property type="molecule type" value="Genomic_DNA"/>
</dbReference>
<dbReference type="InterPro" id="IPR021728">
    <property type="entry name" value="DUF3300"/>
</dbReference>
<reference evidence="3 4" key="1">
    <citation type="submission" date="2019-08" db="EMBL/GenBank/DDBJ databases">
        <title>Microbe sample from Colwellia echini.</title>
        <authorList>
            <person name="Christiansen L."/>
            <person name="Pathiraja D."/>
            <person name="Schultz-Johansen M."/>
            <person name="Choi I.-G."/>
            <person name="Stougaard P."/>
        </authorList>
    </citation>
    <scope>NUCLEOTIDE SEQUENCE [LARGE SCALE GENOMIC DNA]</scope>
    <source>
        <strain evidence="3 4">A3</strain>
    </source>
</reference>
<protein>
    <submittedName>
        <fullName evidence="3">DUF3300 domain-containing protein</fullName>
    </submittedName>
</protein>
<dbReference type="PANTHER" id="PTHR40269">
    <property type="entry name" value="OUTER MEMBRANE PROTEIN-RELATED"/>
    <property type="match status" value="1"/>
</dbReference>
<feature type="chain" id="PRO_5045739128" evidence="2">
    <location>
        <begin position="28"/>
        <end position="411"/>
    </location>
</feature>
<feature type="compositionally biased region" description="Basic residues" evidence="1">
    <location>
        <begin position="330"/>
        <end position="354"/>
    </location>
</feature>
<organism evidence="3 4">
    <name type="scientific">Colwellia echini</name>
    <dbReference type="NCBI Taxonomy" id="1982103"/>
    <lineage>
        <taxon>Bacteria</taxon>
        <taxon>Pseudomonadati</taxon>
        <taxon>Pseudomonadota</taxon>
        <taxon>Gammaproteobacteria</taxon>
        <taxon>Alteromonadales</taxon>
        <taxon>Colwelliaceae</taxon>
        <taxon>Colwellia</taxon>
    </lineage>
</organism>
<dbReference type="RefSeq" id="WP_101344180.1">
    <property type="nucleotide sequence ID" value="NZ_PJAI02000009.1"/>
</dbReference>
<feature type="region of interest" description="Disordered" evidence="1">
    <location>
        <begin position="293"/>
        <end position="411"/>
    </location>
</feature>
<gene>
    <name evidence="3" type="ORF">CWS31_009280</name>
</gene>
<proteinExistence type="predicted"/>
<dbReference type="PANTHER" id="PTHR40269:SF1">
    <property type="entry name" value="OUTER MEMBRANE PROTEIN"/>
    <property type="match status" value="1"/>
</dbReference>
<comment type="caution">
    <text evidence="3">The sequence shown here is derived from an EMBL/GenBank/DDBJ whole genome shotgun (WGS) entry which is preliminary data.</text>
</comment>
<feature type="compositionally biased region" description="Polar residues" evidence="1">
    <location>
        <begin position="396"/>
        <end position="405"/>
    </location>
</feature>
<evidence type="ECO:0000313" key="3">
    <source>
        <dbReference type="EMBL" id="TYK65547.1"/>
    </source>
</evidence>
<sequence>MYFKKLTSHYRTIIKISLIATTMATVAFTTTAFSASHSTLTADTYQESQLSDAELAQALAPIALYPDTLLTHILISSTYPIEVIEAERWLNQQLQENSQITTQQLEVLAENKGWDASVQALLAFPKVLNKLSDDLSWMQDIGDTFLQDESRVLSSIQTLRQQAEQAGSLDNINNVKIVKEQQTIIIEPAQAEIIYVPYYDTRVVYGPWSWSNYPPIYWHNSHHYAAHYGHFYWGSAVRISPNFYFTAFHWQKRHVVVTPHISYRHVNRHVNRHVSSYGASNKYYSNRRIVTSNQAKRWSHKPTHRRGVAYNHKKVQQRYHTSRPTIHSTNTHKKTLTSNTSRKRVNKSTNHKANTRNNSTHRDTAVKNNNYKKSHQQSKSNQRQSVQSNKSRDKTASVNRQVQSSHRTKER</sequence>
<feature type="signal peptide" evidence="2">
    <location>
        <begin position="1"/>
        <end position="27"/>
    </location>
</feature>
<evidence type="ECO:0000256" key="1">
    <source>
        <dbReference type="SAM" id="MobiDB-lite"/>
    </source>
</evidence>
<name>A0ABY3MWV3_9GAMM</name>
<dbReference type="Pfam" id="PF11737">
    <property type="entry name" value="DUF3300"/>
    <property type="match status" value="1"/>
</dbReference>
<feature type="compositionally biased region" description="Basic residues" evidence="1">
    <location>
        <begin position="297"/>
        <end position="321"/>
    </location>
</feature>
<accession>A0ABY3MWV3</accession>
<keyword evidence="2" id="KW-0732">Signal</keyword>
<feature type="compositionally biased region" description="Polar residues" evidence="1">
    <location>
        <begin position="377"/>
        <end position="389"/>
    </location>
</feature>
<evidence type="ECO:0000313" key="4">
    <source>
        <dbReference type="Proteomes" id="UP000815846"/>
    </source>
</evidence>
<dbReference type="Proteomes" id="UP000815846">
    <property type="component" value="Unassembled WGS sequence"/>
</dbReference>